<reference evidence="4" key="1">
    <citation type="submission" date="2011-02" db="EMBL/GenBank/DDBJ databases">
        <title>The Genome Sequence of Capsaspora owczarzaki ATCC 30864.</title>
        <authorList>
            <person name="Russ C."/>
            <person name="Cuomo C."/>
            <person name="Burger G."/>
            <person name="Gray M.W."/>
            <person name="Holland P.W.H."/>
            <person name="King N."/>
            <person name="Lang F.B.F."/>
            <person name="Roger A.J."/>
            <person name="Ruiz-Trillo I."/>
            <person name="Young S.K."/>
            <person name="Zeng Q."/>
            <person name="Gargeya S."/>
            <person name="Alvarado L."/>
            <person name="Berlin A."/>
            <person name="Chapman S.B."/>
            <person name="Chen Z."/>
            <person name="Freedman E."/>
            <person name="Gellesch M."/>
            <person name="Goldberg J."/>
            <person name="Griggs A."/>
            <person name="Gujja S."/>
            <person name="Heilman E."/>
            <person name="Heiman D."/>
            <person name="Howarth C."/>
            <person name="Mehta T."/>
            <person name="Neiman D."/>
            <person name="Pearson M."/>
            <person name="Roberts A."/>
            <person name="Saif S."/>
            <person name="Shea T."/>
            <person name="Shenoy N."/>
            <person name="Sisk P."/>
            <person name="Stolte C."/>
            <person name="Sykes S."/>
            <person name="White J."/>
            <person name="Yandava C."/>
            <person name="Haas B."/>
            <person name="Nusbaum C."/>
            <person name="Birren B."/>
        </authorList>
    </citation>
    <scope>NUCLEOTIDE SEQUENCE</scope>
    <source>
        <strain evidence="4">ATCC 30864</strain>
    </source>
</reference>
<dbReference type="Gene3D" id="3.40.50.300">
    <property type="entry name" value="P-loop containing nucleotide triphosphate hydrolases"/>
    <property type="match status" value="1"/>
</dbReference>
<dbReference type="PhylomeDB" id="A0A0D2WW81"/>
<sequence length="678" mass="74505">MDSATQVETQSEFRLHQLRLQNFKKFEDITLTLTPSPKIIVGANGSGKTQILWAILIFLRGHNARVPSSKHFDSDPFKFSGELQDLFGDRLFVNQYKAPDTLVRVGARNKKFTLTGTFLDPTYHHTNENVVLQYSLRDGLLHDKPENHESLAPIRFAFMPPTYQWGDLSEELHRNEPFLTAGVQYLRWRLFQAKDFVNDGLHHLGFQATVAAPNKDGPAIATVTERGATLDIGACAGSLQKIIAILTLLYHLTAGATINAAQDDARGKKIAHDSTRCAHLPHRRARSTALRECDGQATDQQIMFLTPDGKAVELTGELPKDEQGRASLYPILDALSQVKSSKPLLVLEGTNDQAFYSKYTTLGQHFHFLTTSGAVNKQNLSNILTQAKLKHVFLRDSDMYAASPDLPTAQARITQVVGAPVIYTLLPCIESYLILHRLLRSTDIDTRRFRMIQALQQRKWLATMTNDDLSTFSKGDLKRICDICKQPIVNEKGNRKDQASAAADPATPDASDAFGSLFAPGNNEDQASAAKGSLFEASTSTNNTSPASASSNPTTEAADSDLSSGSGSDAPAQDLASDLASSENDETMAMVDRVLADSENDPDVLWNSLLAQLTAEATSSFDRNNRVSFWTTYVSIVRGHDLMPNAAAVMRGLERQHLHPAVKTLLADTEQAVLACLR</sequence>
<dbReference type="SUPFAM" id="SSF52540">
    <property type="entry name" value="P-loop containing nucleoside triphosphate hydrolases"/>
    <property type="match status" value="1"/>
</dbReference>
<feature type="compositionally biased region" description="Low complexity" evidence="1">
    <location>
        <begin position="536"/>
        <end position="570"/>
    </location>
</feature>
<dbReference type="InParanoid" id="A0A0D2WW81"/>
<dbReference type="Pfam" id="PF13175">
    <property type="entry name" value="AAA_15"/>
    <property type="match status" value="1"/>
</dbReference>
<feature type="domain" description="Endonuclease GajA/Old nuclease/RecF-like AAA" evidence="2">
    <location>
        <begin position="15"/>
        <end position="125"/>
    </location>
</feature>
<name>A0A0D2WW81_CAPO3</name>
<dbReference type="EMBL" id="KE346372">
    <property type="protein sequence ID" value="KJE96708.1"/>
    <property type="molecule type" value="Genomic_DNA"/>
</dbReference>
<feature type="compositionally biased region" description="Low complexity" evidence="1">
    <location>
        <begin position="499"/>
        <end position="513"/>
    </location>
</feature>
<evidence type="ECO:0000313" key="3">
    <source>
        <dbReference type="EMBL" id="KJE96708.1"/>
    </source>
</evidence>
<protein>
    <recommendedName>
        <fullName evidence="2">Endonuclease GajA/Old nuclease/RecF-like AAA domain-containing protein</fullName>
    </recommendedName>
</protein>
<gene>
    <name evidence="3" type="ORF">CAOG_010042</name>
</gene>
<proteinExistence type="predicted"/>
<organism evidence="3 4">
    <name type="scientific">Capsaspora owczarzaki (strain ATCC 30864)</name>
    <dbReference type="NCBI Taxonomy" id="595528"/>
    <lineage>
        <taxon>Eukaryota</taxon>
        <taxon>Filasterea</taxon>
        <taxon>Capsaspora</taxon>
    </lineage>
</organism>
<dbReference type="Proteomes" id="UP000008743">
    <property type="component" value="Unassembled WGS sequence"/>
</dbReference>
<accession>A0A0D2WW81</accession>
<dbReference type="InterPro" id="IPR041685">
    <property type="entry name" value="AAA_GajA/Old/RecF-like"/>
</dbReference>
<evidence type="ECO:0000313" key="4">
    <source>
        <dbReference type="Proteomes" id="UP000008743"/>
    </source>
</evidence>
<evidence type="ECO:0000259" key="2">
    <source>
        <dbReference type="Pfam" id="PF13175"/>
    </source>
</evidence>
<feature type="region of interest" description="Disordered" evidence="1">
    <location>
        <begin position="493"/>
        <end position="584"/>
    </location>
</feature>
<evidence type="ECO:0000256" key="1">
    <source>
        <dbReference type="SAM" id="MobiDB-lite"/>
    </source>
</evidence>
<dbReference type="AlphaFoldDB" id="A0A0D2WW81"/>
<dbReference type="InterPro" id="IPR027417">
    <property type="entry name" value="P-loop_NTPase"/>
</dbReference>
<dbReference type="OrthoDB" id="2105540at2759"/>
<keyword evidence="4" id="KW-1185">Reference proteome</keyword>